<name>A0A1G2IGZ5_9BACT</name>
<dbReference type="STRING" id="1802214.A2908_00770"/>
<protein>
    <recommendedName>
        <fullName evidence="3">GxxExxY protein</fullName>
    </recommendedName>
</protein>
<accession>A0A1G2IGZ5</accession>
<evidence type="ECO:0000313" key="2">
    <source>
        <dbReference type="Proteomes" id="UP000176774"/>
    </source>
</evidence>
<evidence type="ECO:0000313" key="1">
    <source>
        <dbReference type="EMBL" id="OGZ73867.1"/>
    </source>
</evidence>
<proteinExistence type="predicted"/>
<gene>
    <name evidence="1" type="ORF">A2908_00770</name>
</gene>
<reference evidence="1 2" key="1">
    <citation type="journal article" date="2016" name="Nat. Commun.">
        <title>Thousands of microbial genomes shed light on interconnected biogeochemical processes in an aquifer system.</title>
        <authorList>
            <person name="Anantharaman K."/>
            <person name="Brown C.T."/>
            <person name="Hug L.A."/>
            <person name="Sharon I."/>
            <person name="Castelle C.J."/>
            <person name="Probst A.J."/>
            <person name="Thomas B.C."/>
            <person name="Singh A."/>
            <person name="Wilkins M.J."/>
            <person name="Karaoz U."/>
            <person name="Brodie E.L."/>
            <person name="Williams K.H."/>
            <person name="Hubbard S.S."/>
            <person name="Banfield J.F."/>
        </authorList>
    </citation>
    <scope>NUCLEOTIDE SEQUENCE [LARGE SCALE GENOMIC DNA]</scope>
</reference>
<dbReference type="InterPro" id="IPR026350">
    <property type="entry name" value="GxxExxY"/>
</dbReference>
<organism evidence="1 2">
    <name type="scientific">Candidatus Staskawiczbacteria bacterium RIFCSPLOWO2_01_FULL_38_12b</name>
    <dbReference type="NCBI Taxonomy" id="1802214"/>
    <lineage>
        <taxon>Bacteria</taxon>
        <taxon>Candidatus Staskawicziibacteriota</taxon>
    </lineage>
</organism>
<comment type="caution">
    <text evidence="1">The sequence shown here is derived from an EMBL/GenBank/DDBJ whole genome shotgun (WGS) entry which is preliminary data.</text>
</comment>
<dbReference type="NCBIfam" id="TIGR04256">
    <property type="entry name" value="GxxExxY"/>
    <property type="match status" value="1"/>
</dbReference>
<dbReference type="AlphaFoldDB" id="A0A1G2IGZ5"/>
<dbReference type="Pfam" id="PF13366">
    <property type="entry name" value="PDDEXK_3"/>
    <property type="match status" value="1"/>
</dbReference>
<sequence length="132" mass="15659">MTSESTNKTKLLHPELSYKISGVLFKVHNKLDRFCREIQYGDLLEIELKNAGIDFEREKVLPIKDINEKDVSNKVDFLIENKILLDIKAKKFLTKEDYFQMQRYLKFSKLELGLIVNFRSTYLKPKRVINMN</sequence>
<dbReference type="Proteomes" id="UP000176774">
    <property type="component" value="Unassembled WGS sequence"/>
</dbReference>
<dbReference type="EMBL" id="MHPA01000005">
    <property type="protein sequence ID" value="OGZ73867.1"/>
    <property type="molecule type" value="Genomic_DNA"/>
</dbReference>
<evidence type="ECO:0008006" key="3">
    <source>
        <dbReference type="Google" id="ProtNLM"/>
    </source>
</evidence>